<comment type="catalytic activity">
    <reaction evidence="1">
        <text>Hydrolysis of (1-&gt;4)-beta-linkages between N-acetylmuramic acid and N-acetyl-D-glucosamine residues in a peptidoglycan and between N-acetyl-D-glucosamine residues in chitodextrins.</text>
        <dbReference type="EC" id="3.2.1.17"/>
    </reaction>
</comment>
<feature type="disulfide bond" evidence="7">
    <location>
        <begin position="93"/>
        <end position="99"/>
    </location>
</feature>
<evidence type="ECO:0000256" key="7">
    <source>
        <dbReference type="PIRSR" id="PIRSR608597-3"/>
    </source>
</evidence>
<evidence type="ECO:0000256" key="1">
    <source>
        <dbReference type="ARBA" id="ARBA00000632"/>
    </source>
</evidence>
<keyword evidence="4" id="KW-0081">Bacteriolytic enzyme</keyword>
<dbReference type="Gene3D" id="1.10.530.10">
    <property type="match status" value="1"/>
</dbReference>
<feature type="disulfide bond" evidence="7">
    <location>
        <begin position="39"/>
        <end position="123"/>
    </location>
</feature>
<feature type="disulfide bond" evidence="7">
    <location>
        <begin position="44"/>
        <end position="50"/>
    </location>
</feature>
<evidence type="ECO:0000256" key="4">
    <source>
        <dbReference type="ARBA" id="ARBA00022638"/>
    </source>
</evidence>
<name>A0A7G3AQ20_LUTLO</name>
<dbReference type="PROSITE" id="PS51909">
    <property type="entry name" value="LYSOZYME_I"/>
    <property type="match status" value="1"/>
</dbReference>
<dbReference type="KEGG" id="lll:129796254"/>
<evidence type="ECO:0000313" key="9">
    <source>
        <dbReference type="EMBL" id="MBC1173998.1"/>
    </source>
</evidence>
<keyword evidence="8" id="KW-0732">Signal</keyword>
<proteinExistence type="predicted"/>
<evidence type="ECO:0000256" key="2">
    <source>
        <dbReference type="ARBA" id="ARBA00012732"/>
    </source>
</evidence>
<keyword evidence="3" id="KW-0929">Antimicrobial</keyword>
<dbReference type="InterPro" id="IPR018247">
    <property type="entry name" value="EF_Hand_1_Ca_BS"/>
</dbReference>
<evidence type="ECO:0000256" key="3">
    <source>
        <dbReference type="ARBA" id="ARBA00022529"/>
    </source>
</evidence>
<dbReference type="InterPro" id="IPR008597">
    <property type="entry name" value="Invert_lysozyme"/>
</dbReference>
<dbReference type="Pfam" id="PF05497">
    <property type="entry name" value="Destabilase"/>
    <property type="match status" value="1"/>
</dbReference>
<dbReference type="GO" id="GO:0003796">
    <property type="term" value="F:lysozyme activity"/>
    <property type="evidence" value="ECO:0007669"/>
    <property type="project" value="UniProtKB-EC"/>
</dbReference>
<evidence type="ECO:0000256" key="8">
    <source>
        <dbReference type="SAM" id="SignalP"/>
    </source>
</evidence>
<dbReference type="RefSeq" id="XP_055694017.1">
    <property type="nucleotide sequence ID" value="XM_055838042.1"/>
</dbReference>
<evidence type="ECO:0000256" key="6">
    <source>
        <dbReference type="ARBA" id="ARBA00023295"/>
    </source>
</evidence>
<dbReference type="GeneID" id="129796254"/>
<evidence type="ECO:0000256" key="5">
    <source>
        <dbReference type="ARBA" id="ARBA00022801"/>
    </source>
</evidence>
<keyword evidence="7" id="KW-1015">Disulfide bond</keyword>
<dbReference type="PANTHER" id="PTHR11195:SF22">
    <property type="entry name" value="LYSOZYME"/>
    <property type="match status" value="1"/>
</dbReference>
<accession>A0A7G3AQ20</accession>
<sequence>MCTTRWILGGLLVAIAISLGNADVSHVVSGNQTPLTDICLGCICEAMSGCNRAAACDGNICGLFKITHPYWVDAGKPTQSADSPEATGAFANCVTEPFCAGRTVQNYMSKFGQDCNKDGVVDCTDYLSIHILGGYGCGGEIPAKFTNALNQCLYQASAFQNSFGK</sequence>
<dbReference type="CDD" id="cd16890">
    <property type="entry name" value="lyz_i"/>
    <property type="match status" value="1"/>
</dbReference>
<reference evidence="9" key="1">
    <citation type="journal article" date="2020" name="BMC">
        <title>Leishmania infection induces a limited differential gene expression in the sand fly midgut.</title>
        <authorList>
            <person name="Coutinho-Abreu I.V."/>
            <person name="Serafim T.D."/>
            <person name="Meneses C."/>
            <person name="Kamhawi S."/>
            <person name="Oliveira F."/>
            <person name="Valenzuela J.G."/>
        </authorList>
    </citation>
    <scope>NUCLEOTIDE SEQUENCE</scope>
    <source>
        <strain evidence="9">Jacobina</strain>
        <tissue evidence="9">Midgut</tissue>
    </source>
</reference>
<feature type="signal peptide" evidence="8">
    <location>
        <begin position="1"/>
        <end position="22"/>
    </location>
</feature>
<organism evidence="9">
    <name type="scientific">Lutzomyia longipalpis</name>
    <name type="common">Sand fly</name>
    <dbReference type="NCBI Taxonomy" id="7200"/>
    <lineage>
        <taxon>Eukaryota</taxon>
        <taxon>Metazoa</taxon>
        <taxon>Ecdysozoa</taxon>
        <taxon>Arthropoda</taxon>
        <taxon>Hexapoda</taxon>
        <taxon>Insecta</taxon>
        <taxon>Pterygota</taxon>
        <taxon>Neoptera</taxon>
        <taxon>Endopterygota</taxon>
        <taxon>Diptera</taxon>
        <taxon>Nematocera</taxon>
        <taxon>Psychodoidea</taxon>
        <taxon>Psychodidae</taxon>
        <taxon>Lutzomyia</taxon>
        <taxon>Lutzomyia</taxon>
    </lineage>
</organism>
<dbReference type="RefSeq" id="XP_055694018.1">
    <property type="nucleotide sequence ID" value="XM_055838043.1"/>
</dbReference>
<dbReference type="PANTHER" id="PTHR11195">
    <property type="entry name" value="DESTABILASE-RELATED"/>
    <property type="match status" value="1"/>
</dbReference>
<dbReference type="EC" id="3.2.1.17" evidence="2"/>
<keyword evidence="6" id="KW-0326">Glycosidase</keyword>
<dbReference type="EMBL" id="GITU01005295">
    <property type="protein sequence ID" value="MBC1173998.1"/>
    <property type="molecule type" value="Transcribed_RNA"/>
</dbReference>
<dbReference type="OrthoDB" id="6337871at2759"/>
<protein>
    <recommendedName>
        <fullName evidence="2">lysozyme</fullName>
        <ecNumber evidence="2">3.2.1.17</ecNumber>
    </recommendedName>
</protein>
<feature type="disulfide bond" evidence="7">
    <location>
        <begin position="56"/>
        <end position="61"/>
    </location>
</feature>
<feature type="chain" id="PRO_5028938300" description="lysozyme" evidence="8">
    <location>
        <begin position="23"/>
        <end position="165"/>
    </location>
</feature>
<dbReference type="GO" id="GO:0031640">
    <property type="term" value="P:killing of cells of another organism"/>
    <property type="evidence" value="ECO:0007669"/>
    <property type="project" value="UniProtKB-KW"/>
</dbReference>
<dbReference type="FunFam" id="1.10.530.10:FF:000019">
    <property type="entry name" value="lysozyme"/>
    <property type="match status" value="1"/>
</dbReference>
<dbReference type="VEuPathDB" id="VectorBase:LLONM1_010144"/>
<dbReference type="PROSITE" id="PS00018">
    <property type="entry name" value="EF_HAND_1"/>
    <property type="match status" value="1"/>
</dbReference>
<dbReference type="AlphaFoldDB" id="A0A7G3AQ20"/>
<keyword evidence="5" id="KW-0378">Hydrolase</keyword>
<dbReference type="GO" id="GO:0042742">
    <property type="term" value="P:defense response to bacterium"/>
    <property type="evidence" value="ECO:0007669"/>
    <property type="project" value="UniProtKB-KW"/>
</dbReference>